<comment type="caution">
    <text evidence="1">The sequence shown here is derived from an EMBL/GenBank/DDBJ whole genome shotgun (WGS) entry which is preliminary data.</text>
</comment>
<dbReference type="Proteomes" id="UP000823388">
    <property type="component" value="Chromosome 1N"/>
</dbReference>
<organism evidence="1 2">
    <name type="scientific">Panicum virgatum</name>
    <name type="common">Blackwell switchgrass</name>
    <dbReference type="NCBI Taxonomy" id="38727"/>
    <lineage>
        <taxon>Eukaryota</taxon>
        <taxon>Viridiplantae</taxon>
        <taxon>Streptophyta</taxon>
        <taxon>Embryophyta</taxon>
        <taxon>Tracheophyta</taxon>
        <taxon>Spermatophyta</taxon>
        <taxon>Magnoliopsida</taxon>
        <taxon>Liliopsida</taxon>
        <taxon>Poales</taxon>
        <taxon>Poaceae</taxon>
        <taxon>PACMAD clade</taxon>
        <taxon>Panicoideae</taxon>
        <taxon>Panicodae</taxon>
        <taxon>Paniceae</taxon>
        <taxon>Panicinae</taxon>
        <taxon>Panicum</taxon>
        <taxon>Panicum sect. Hiantes</taxon>
    </lineage>
</organism>
<evidence type="ECO:0000313" key="1">
    <source>
        <dbReference type="EMBL" id="KAG2651912.1"/>
    </source>
</evidence>
<name>A0A8T0WS10_PANVG</name>
<gene>
    <name evidence="1" type="ORF">PVAP13_1NG321938</name>
</gene>
<reference evidence="1" key="1">
    <citation type="submission" date="2020-05" db="EMBL/GenBank/DDBJ databases">
        <title>WGS assembly of Panicum virgatum.</title>
        <authorList>
            <person name="Lovell J.T."/>
            <person name="Jenkins J."/>
            <person name="Shu S."/>
            <person name="Juenger T.E."/>
            <person name="Schmutz J."/>
        </authorList>
    </citation>
    <scope>NUCLEOTIDE SEQUENCE</scope>
    <source>
        <strain evidence="1">AP13</strain>
    </source>
</reference>
<dbReference type="EMBL" id="CM029038">
    <property type="protein sequence ID" value="KAG2651912.1"/>
    <property type="molecule type" value="Genomic_DNA"/>
</dbReference>
<sequence length="60" mass="6995">MPQIAMSALSCLRAPRNRSLQGGCRWWQRYVRVIRLPHASQEKPMDCHSTFSQYCVVQES</sequence>
<protein>
    <submittedName>
        <fullName evidence="1">Uncharacterized protein</fullName>
    </submittedName>
</protein>
<proteinExistence type="predicted"/>
<dbReference type="AlphaFoldDB" id="A0A8T0WS10"/>
<keyword evidence="2" id="KW-1185">Reference proteome</keyword>
<evidence type="ECO:0000313" key="2">
    <source>
        <dbReference type="Proteomes" id="UP000823388"/>
    </source>
</evidence>
<accession>A0A8T0WS10</accession>